<protein>
    <recommendedName>
        <fullName evidence="6">Protein kinase domain-containing protein</fullName>
    </recommendedName>
</protein>
<accession>A0A7R9LC73</accession>
<dbReference type="AlphaFoldDB" id="A0A7R9LC73"/>
<dbReference type="EMBL" id="CAJPIZ010021233">
    <property type="protein sequence ID" value="CAG2117548.1"/>
    <property type="molecule type" value="Genomic_DNA"/>
</dbReference>
<dbReference type="GO" id="GO:0005737">
    <property type="term" value="C:cytoplasm"/>
    <property type="evidence" value="ECO:0007669"/>
    <property type="project" value="TreeGrafter"/>
</dbReference>
<dbReference type="InterPro" id="IPR050339">
    <property type="entry name" value="CC_SR_Kinase"/>
</dbReference>
<evidence type="ECO:0000256" key="2">
    <source>
        <dbReference type="ARBA" id="ARBA00022741"/>
    </source>
</evidence>
<keyword evidence="1" id="KW-0808">Transferase</keyword>
<dbReference type="PANTHER" id="PTHR11042:SF91">
    <property type="entry name" value="EUKARYOTIC TRANSLATION INITIATION FACTOR 2-ALPHA KINASE"/>
    <property type="match status" value="1"/>
</dbReference>
<dbReference type="GO" id="GO:0005634">
    <property type="term" value="C:nucleus"/>
    <property type="evidence" value="ECO:0007669"/>
    <property type="project" value="TreeGrafter"/>
</dbReference>
<reference evidence="7" key="1">
    <citation type="submission" date="2020-11" db="EMBL/GenBank/DDBJ databases">
        <authorList>
            <person name="Tran Van P."/>
        </authorList>
    </citation>
    <scope>NUCLEOTIDE SEQUENCE</scope>
</reference>
<dbReference type="InterPro" id="IPR008271">
    <property type="entry name" value="Ser/Thr_kinase_AS"/>
</dbReference>
<evidence type="ECO:0000259" key="6">
    <source>
        <dbReference type="PROSITE" id="PS50011"/>
    </source>
</evidence>
<keyword evidence="4" id="KW-0067">ATP-binding</keyword>
<feature type="domain" description="Protein kinase" evidence="6">
    <location>
        <begin position="1"/>
        <end position="141"/>
    </location>
</feature>
<dbReference type="PANTHER" id="PTHR11042">
    <property type="entry name" value="EUKARYOTIC TRANSLATION INITIATION FACTOR 2-ALPHA KINASE EIF2-ALPHA KINASE -RELATED"/>
    <property type="match status" value="1"/>
</dbReference>
<evidence type="ECO:0000256" key="1">
    <source>
        <dbReference type="ARBA" id="ARBA00022679"/>
    </source>
</evidence>
<organism evidence="7">
    <name type="scientific">Medioppia subpectinata</name>
    <dbReference type="NCBI Taxonomy" id="1979941"/>
    <lineage>
        <taxon>Eukaryota</taxon>
        <taxon>Metazoa</taxon>
        <taxon>Ecdysozoa</taxon>
        <taxon>Arthropoda</taxon>
        <taxon>Chelicerata</taxon>
        <taxon>Arachnida</taxon>
        <taxon>Acari</taxon>
        <taxon>Acariformes</taxon>
        <taxon>Sarcoptiformes</taxon>
        <taxon>Oribatida</taxon>
        <taxon>Brachypylina</taxon>
        <taxon>Oppioidea</taxon>
        <taxon>Oppiidae</taxon>
        <taxon>Medioppia</taxon>
    </lineage>
</organism>
<dbReference type="SUPFAM" id="SSF56112">
    <property type="entry name" value="Protein kinase-like (PK-like)"/>
    <property type="match status" value="1"/>
</dbReference>
<dbReference type="InterPro" id="IPR011009">
    <property type="entry name" value="Kinase-like_dom_sf"/>
</dbReference>
<dbReference type="SMART" id="SM00220">
    <property type="entry name" value="S_TKc"/>
    <property type="match status" value="1"/>
</dbReference>
<dbReference type="OrthoDB" id="6418191at2759"/>
<dbReference type="GO" id="GO:0005524">
    <property type="term" value="F:ATP binding"/>
    <property type="evidence" value="ECO:0007669"/>
    <property type="project" value="UniProtKB-KW"/>
</dbReference>
<proteinExistence type="inferred from homology"/>
<gene>
    <name evidence="7" type="ORF">OSB1V03_LOCUS17501</name>
</gene>
<dbReference type="EMBL" id="OC875808">
    <property type="protein sequence ID" value="CAD7638707.1"/>
    <property type="molecule type" value="Genomic_DNA"/>
</dbReference>
<evidence type="ECO:0000313" key="8">
    <source>
        <dbReference type="Proteomes" id="UP000759131"/>
    </source>
</evidence>
<keyword evidence="3" id="KW-0418">Kinase</keyword>
<evidence type="ECO:0000313" key="7">
    <source>
        <dbReference type="EMBL" id="CAD7638707.1"/>
    </source>
</evidence>
<evidence type="ECO:0000256" key="4">
    <source>
        <dbReference type="ARBA" id="ARBA00022840"/>
    </source>
</evidence>
<comment type="similarity">
    <text evidence="5">Belongs to the protein kinase superfamily. Ser/Thr protein kinase family. GCN2 subfamily.</text>
</comment>
<dbReference type="Proteomes" id="UP000759131">
    <property type="component" value="Unassembled WGS sequence"/>
</dbReference>
<dbReference type="Pfam" id="PF00069">
    <property type="entry name" value="Pkinase"/>
    <property type="match status" value="1"/>
</dbReference>
<dbReference type="PROSITE" id="PS00108">
    <property type="entry name" value="PROTEIN_KINASE_ST"/>
    <property type="match status" value="1"/>
</dbReference>
<feature type="non-terminal residue" evidence="7">
    <location>
        <position position="141"/>
    </location>
</feature>
<dbReference type="InterPro" id="IPR000719">
    <property type="entry name" value="Prot_kinase_dom"/>
</dbReference>
<dbReference type="CDD" id="cd00180">
    <property type="entry name" value="PKc"/>
    <property type="match status" value="1"/>
</dbReference>
<evidence type="ECO:0000256" key="5">
    <source>
        <dbReference type="ARBA" id="ARBA00037982"/>
    </source>
</evidence>
<dbReference type="Gene3D" id="1.10.510.10">
    <property type="entry name" value="Transferase(Phosphotransferase) domain 1"/>
    <property type="match status" value="1"/>
</dbReference>
<keyword evidence="8" id="KW-1185">Reference proteome</keyword>
<sequence>MDCLAGNLTQLLKIKRQLFGRIMTEFEYYISYEIFKQLVESVKYLHNNNVIHRDLKPDNVLIDNENNYRYIKLCDFGLSKSVDVLNYRYRQSRVKHTADVVQYMAPEAKSGTNYNHLVDVYSLALIGAKIFGLDSDDIRDG</sequence>
<evidence type="ECO:0000256" key="3">
    <source>
        <dbReference type="ARBA" id="ARBA00022777"/>
    </source>
</evidence>
<name>A0A7R9LC73_9ACAR</name>
<dbReference type="GO" id="GO:0004694">
    <property type="term" value="F:eukaryotic translation initiation factor 2alpha kinase activity"/>
    <property type="evidence" value="ECO:0007669"/>
    <property type="project" value="TreeGrafter"/>
</dbReference>
<dbReference type="PROSITE" id="PS50011">
    <property type="entry name" value="PROTEIN_KINASE_DOM"/>
    <property type="match status" value="1"/>
</dbReference>
<keyword evidence="2" id="KW-0547">Nucleotide-binding</keyword>